<feature type="domain" description="DUF7601" evidence="4">
    <location>
        <begin position="209"/>
        <end position="310"/>
    </location>
</feature>
<dbReference type="InterPro" id="IPR055382">
    <property type="entry name" value="DUF7601"/>
</dbReference>
<keyword evidence="2" id="KW-1133">Transmembrane helix</keyword>
<feature type="transmembrane region" description="Helical" evidence="2">
    <location>
        <begin position="351"/>
        <end position="368"/>
    </location>
</feature>
<keyword evidence="2" id="KW-0812">Transmembrane</keyword>
<dbReference type="Pfam" id="PF24547">
    <property type="entry name" value="DUF7601"/>
    <property type="match status" value="1"/>
</dbReference>
<reference evidence="5 6" key="1">
    <citation type="submission" date="2020-08" db="EMBL/GenBank/DDBJ databases">
        <title>Genomic Encyclopedia of Type Strains, Phase IV (KMG-IV): sequencing the most valuable type-strain genomes for metagenomic binning, comparative biology and taxonomic classification.</title>
        <authorList>
            <person name="Goeker M."/>
        </authorList>
    </citation>
    <scope>NUCLEOTIDE SEQUENCE [LARGE SCALE GENOMIC DNA]</scope>
    <source>
        <strain evidence="5 6">DSM 25799</strain>
    </source>
</reference>
<gene>
    <name evidence="5" type="ORF">HNQ47_001398</name>
</gene>
<evidence type="ECO:0000256" key="3">
    <source>
        <dbReference type="SAM" id="SignalP"/>
    </source>
</evidence>
<proteinExistence type="predicted"/>
<evidence type="ECO:0000256" key="2">
    <source>
        <dbReference type="SAM" id="Phobius"/>
    </source>
</evidence>
<sequence>MKNRIVHSIISILTAFVFLIDPVFAAEDPSTYPVASDGEKTTAPFVTKELIGNKGVSLTHTFTFTFTPAGTTTVDAGDHPAIADVTIDITKKDSETSAVSSADVTLPSQFSKPGVYAYKVAEKEDAGFNSQYETNGKIEFDQETYTMLIYVDSDLQITTVTAVKDSTKQKTSWDTGKGMKFENKIIKNANPDPGNPDPDNPSSDRTADVIIKKQVEGTYGDRNKAFNFTVTFSTDGTVALPKDWSLSSITGSTGSTKLTNKNGTFTFTLKHGQQAEFSNVPAGVTYTVKEDGAKGYTAVYKDAKITDAFTDTKGQGVTASGCLIHENGGANGQMTNTYENITPTGIVTKNASFLFMILAAAAAAIVSIRSKREQD</sequence>
<keyword evidence="3" id="KW-0732">Signal</keyword>
<evidence type="ECO:0000313" key="6">
    <source>
        <dbReference type="Proteomes" id="UP000539953"/>
    </source>
</evidence>
<name>A0A7W8CXU6_9FIRM</name>
<evidence type="ECO:0000256" key="1">
    <source>
        <dbReference type="SAM" id="MobiDB-lite"/>
    </source>
</evidence>
<feature type="signal peptide" evidence="3">
    <location>
        <begin position="1"/>
        <end position="25"/>
    </location>
</feature>
<keyword evidence="2" id="KW-0472">Membrane</keyword>
<organism evidence="5 6">
    <name type="scientific">Catenisphaera adipataccumulans</name>
    <dbReference type="NCBI Taxonomy" id="700500"/>
    <lineage>
        <taxon>Bacteria</taxon>
        <taxon>Bacillati</taxon>
        <taxon>Bacillota</taxon>
        <taxon>Erysipelotrichia</taxon>
        <taxon>Erysipelotrichales</taxon>
        <taxon>Erysipelotrichaceae</taxon>
        <taxon>Catenisphaera</taxon>
    </lineage>
</organism>
<dbReference type="AlphaFoldDB" id="A0A7W8CXU6"/>
<feature type="chain" id="PRO_5031280110" description="DUF7601 domain-containing protein" evidence="3">
    <location>
        <begin position="26"/>
        <end position="375"/>
    </location>
</feature>
<evidence type="ECO:0000259" key="4">
    <source>
        <dbReference type="Pfam" id="PF24547"/>
    </source>
</evidence>
<feature type="region of interest" description="Disordered" evidence="1">
    <location>
        <begin position="185"/>
        <end position="205"/>
    </location>
</feature>
<comment type="caution">
    <text evidence="5">The sequence shown here is derived from an EMBL/GenBank/DDBJ whole genome shotgun (WGS) entry which is preliminary data.</text>
</comment>
<keyword evidence="6" id="KW-1185">Reference proteome</keyword>
<accession>A0A7W8CXU6</accession>
<evidence type="ECO:0000313" key="5">
    <source>
        <dbReference type="EMBL" id="MBB5183376.1"/>
    </source>
</evidence>
<protein>
    <recommendedName>
        <fullName evidence="4">DUF7601 domain-containing protein</fullName>
    </recommendedName>
</protein>
<dbReference type="RefSeq" id="WP_183328670.1">
    <property type="nucleotide sequence ID" value="NZ_JACHHK010000005.1"/>
</dbReference>
<dbReference type="EMBL" id="JACHHK010000005">
    <property type="protein sequence ID" value="MBB5183376.1"/>
    <property type="molecule type" value="Genomic_DNA"/>
</dbReference>
<dbReference type="Proteomes" id="UP000539953">
    <property type="component" value="Unassembled WGS sequence"/>
</dbReference>
<dbReference type="Gene3D" id="2.60.40.1140">
    <property type="entry name" value="Collagen-binding surface protein Cna, B-type domain"/>
    <property type="match status" value="1"/>
</dbReference>